<proteinExistence type="predicted"/>
<dbReference type="Gene3D" id="3.40.50.150">
    <property type="entry name" value="Vaccinia Virus protein VP39"/>
    <property type="match status" value="1"/>
</dbReference>
<dbReference type="AlphaFoldDB" id="A0A382YDR3"/>
<feature type="non-terminal residue" evidence="1">
    <location>
        <position position="1"/>
    </location>
</feature>
<dbReference type="InterPro" id="IPR029063">
    <property type="entry name" value="SAM-dependent_MTases_sf"/>
</dbReference>
<dbReference type="EMBL" id="UINC01174730">
    <property type="protein sequence ID" value="SVD80995.1"/>
    <property type="molecule type" value="Genomic_DNA"/>
</dbReference>
<evidence type="ECO:0000313" key="1">
    <source>
        <dbReference type="EMBL" id="SVD80995.1"/>
    </source>
</evidence>
<protein>
    <recommendedName>
        <fullName evidence="2">Methyltransferase type 11 domain-containing protein</fullName>
    </recommendedName>
</protein>
<organism evidence="1">
    <name type="scientific">marine metagenome</name>
    <dbReference type="NCBI Taxonomy" id="408172"/>
    <lineage>
        <taxon>unclassified sequences</taxon>
        <taxon>metagenomes</taxon>
        <taxon>ecological metagenomes</taxon>
    </lineage>
</organism>
<dbReference type="SUPFAM" id="SSF53335">
    <property type="entry name" value="S-adenosyl-L-methionine-dependent methyltransferases"/>
    <property type="match status" value="1"/>
</dbReference>
<reference evidence="1" key="1">
    <citation type="submission" date="2018-05" db="EMBL/GenBank/DDBJ databases">
        <authorList>
            <person name="Lanie J.A."/>
            <person name="Ng W.-L."/>
            <person name="Kazmierczak K.M."/>
            <person name="Andrzejewski T.M."/>
            <person name="Davidsen T.M."/>
            <person name="Wayne K.J."/>
            <person name="Tettelin H."/>
            <person name="Glass J.I."/>
            <person name="Rusch D."/>
            <person name="Podicherti R."/>
            <person name="Tsui H.-C.T."/>
            <person name="Winkler M.E."/>
        </authorList>
    </citation>
    <scope>NUCLEOTIDE SEQUENCE</scope>
</reference>
<name>A0A382YDR3_9ZZZZ</name>
<accession>A0A382YDR3</accession>
<sequence>YAEDLLKNKSNIVKCPFQNYESKKRYDLVLFSESFQYIPIKSAVSNAIHHLHQNGYILISDFFKTEAPGKSPLGGGHSLKNWEGLYSEYPLELKLSKDITNETAFTIDVANQLSQNLLHPIWKLILQSLNQRYPRILKLLKWKFNPKLNKIEYKYFSGENNGDSFRKYKRYMVYLFQKR</sequence>
<evidence type="ECO:0008006" key="2">
    <source>
        <dbReference type="Google" id="ProtNLM"/>
    </source>
</evidence>
<gene>
    <name evidence="1" type="ORF">METZ01_LOCUS433849</name>
</gene>